<reference evidence="2 3" key="1">
    <citation type="journal article" date="2011" name="Stand. Genomic Sci.">
        <title>Complete genome sequence of Haliscomenobacter hydrossis type strain (O).</title>
        <authorList>
            <consortium name="US DOE Joint Genome Institute (JGI-PGF)"/>
            <person name="Daligault H."/>
            <person name="Lapidus A."/>
            <person name="Zeytun A."/>
            <person name="Nolan M."/>
            <person name="Lucas S."/>
            <person name="Del Rio T.G."/>
            <person name="Tice H."/>
            <person name="Cheng J.F."/>
            <person name="Tapia R."/>
            <person name="Han C."/>
            <person name="Goodwin L."/>
            <person name="Pitluck S."/>
            <person name="Liolios K."/>
            <person name="Pagani I."/>
            <person name="Ivanova N."/>
            <person name="Huntemann M."/>
            <person name="Mavromatis K."/>
            <person name="Mikhailova N."/>
            <person name="Pati A."/>
            <person name="Chen A."/>
            <person name="Palaniappan K."/>
            <person name="Land M."/>
            <person name="Hauser L."/>
            <person name="Brambilla E.M."/>
            <person name="Rohde M."/>
            <person name="Verbarg S."/>
            <person name="Goker M."/>
            <person name="Bristow J."/>
            <person name="Eisen J.A."/>
            <person name="Markowitz V."/>
            <person name="Hugenholtz P."/>
            <person name="Kyrpides N.C."/>
            <person name="Klenk H.P."/>
            <person name="Woyke T."/>
        </authorList>
    </citation>
    <scope>NUCLEOTIDE SEQUENCE [LARGE SCALE GENOMIC DNA]</scope>
    <source>
        <strain evidence="3">ATCC 27775 / DSM 1100 / LMG 10767 / O</strain>
        <plasmid evidence="3">Plasmid pHALHY02</plasmid>
    </source>
</reference>
<protein>
    <recommendedName>
        <fullName evidence="1">Bro-N domain-containing protein</fullName>
    </recommendedName>
</protein>
<dbReference type="Pfam" id="PF02498">
    <property type="entry name" value="Bro-N"/>
    <property type="match status" value="1"/>
</dbReference>
<geneLocation type="plasmid" evidence="2 3">
    <name>pHALHY02</name>
</geneLocation>
<dbReference type="KEGG" id="hhy:Halhy_6736"/>
<evidence type="ECO:0000313" key="3">
    <source>
        <dbReference type="Proteomes" id="UP000008461"/>
    </source>
</evidence>
<evidence type="ECO:0000313" key="2">
    <source>
        <dbReference type="EMBL" id="AEE54551.1"/>
    </source>
</evidence>
<organism evidence="2 3">
    <name type="scientific">Haliscomenobacter hydrossis (strain ATCC 27775 / DSM 1100 / LMG 10767 / O)</name>
    <dbReference type="NCBI Taxonomy" id="760192"/>
    <lineage>
        <taxon>Bacteria</taxon>
        <taxon>Pseudomonadati</taxon>
        <taxon>Bacteroidota</taxon>
        <taxon>Saprospiria</taxon>
        <taxon>Saprospirales</taxon>
        <taxon>Haliscomenobacteraceae</taxon>
        <taxon>Haliscomenobacter</taxon>
    </lineage>
</organism>
<accession>F4L843</accession>
<gene>
    <name evidence="2" type="ordered locus">Halhy_6736</name>
</gene>
<dbReference type="HOGENOM" id="CLU_1029133_0_0_10"/>
<dbReference type="RefSeq" id="WP_013769067.1">
    <property type="nucleotide sequence ID" value="NC_015512.1"/>
</dbReference>
<dbReference type="OrthoDB" id="9814400at2"/>
<evidence type="ECO:0000259" key="1">
    <source>
        <dbReference type="SMART" id="SM01040"/>
    </source>
</evidence>
<dbReference type="SMART" id="SM01040">
    <property type="entry name" value="Bro-N"/>
    <property type="match status" value="1"/>
</dbReference>
<sequence>MEPKDKIVVFESKQVRRVWHNEEWWFAVVDVIEVLTESSNPSVYWRVLKKRLLDEGSNQTVTKCNGLKLKAADGKMRVTDCANTETLFRIIQSIPSPKAEPFKQWLAKVGYERIQEIENPELAAERARQYYRDLGYDEAWIDTRLKSIDTRGRLTDEWKDRGVKEGLEFSILTAEIAKATFGLAPSEHKKVKGLKNENLRDHMNPLELIFTMLGEETTRQEAVDRDALGFEENKEAAIDGGTAAGAALATYEEKTGKKVVSARNFKAQIAEAKQKQKLLDGESKEEIVE</sequence>
<proteinExistence type="predicted"/>
<reference key="2">
    <citation type="submission" date="2011-04" db="EMBL/GenBank/DDBJ databases">
        <title>Complete sequence of plasmid 2 of Haliscomenobacter hydrossis DSM 1100.</title>
        <authorList>
            <consortium name="US DOE Joint Genome Institute (JGI-PGF)"/>
            <person name="Lucas S."/>
            <person name="Han J."/>
            <person name="Lapidus A."/>
            <person name="Bruce D."/>
            <person name="Goodwin L."/>
            <person name="Pitluck S."/>
            <person name="Peters L."/>
            <person name="Kyrpides N."/>
            <person name="Mavromatis K."/>
            <person name="Ivanova N."/>
            <person name="Ovchinnikova G."/>
            <person name="Pagani I."/>
            <person name="Daligault H."/>
            <person name="Detter J.C."/>
            <person name="Han C."/>
            <person name="Land M."/>
            <person name="Hauser L."/>
            <person name="Markowitz V."/>
            <person name="Cheng J.-F."/>
            <person name="Hugenholtz P."/>
            <person name="Woyke T."/>
            <person name="Wu D."/>
            <person name="Verbarg S."/>
            <person name="Frueling A."/>
            <person name="Brambilla E."/>
            <person name="Klenk H.-P."/>
            <person name="Eisen J.A."/>
        </authorList>
    </citation>
    <scope>NUCLEOTIDE SEQUENCE</scope>
    <source>
        <strain>DSM 1100</strain>
    </source>
</reference>
<keyword evidence="2" id="KW-0614">Plasmid</keyword>
<feature type="domain" description="Bro-N" evidence="1">
    <location>
        <begin position="14"/>
        <end position="112"/>
    </location>
</feature>
<dbReference type="EMBL" id="CP002693">
    <property type="protein sequence ID" value="AEE54551.1"/>
    <property type="molecule type" value="Genomic_DNA"/>
</dbReference>
<keyword evidence="3" id="KW-1185">Reference proteome</keyword>
<dbReference type="Proteomes" id="UP000008461">
    <property type="component" value="Plasmid pHALHY02"/>
</dbReference>
<name>F4L843_HALH1</name>
<dbReference type="AlphaFoldDB" id="F4L843"/>
<dbReference type="InterPro" id="IPR003497">
    <property type="entry name" value="BRO_N_domain"/>
</dbReference>